<dbReference type="InterPro" id="IPR036388">
    <property type="entry name" value="WH-like_DNA-bd_sf"/>
</dbReference>
<keyword evidence="6" id="KW-1185">Reference proteome</keyword>
<dbReference type="InterPro" id="IPR036390">
    <property type="entry name" value="WH_DNA-bd_sf"/>
</dbReference>
<keyword evidence="3" id="KW-0804">Transcription</keyword>
<dbReference type="RefSeq" id="WP_016360573.1">
    <property type="nucleotide sequence ID" value="NZ_KE150238.1"/>
</dbReference>
<dbReference type="HOGENOM" id="CLU_111585_5_2_7"/>
<feature type="domain" description="HTH hxlR-type" evidence="4">
    <location>
        <begin position="23"/>
        <end position="122"/>
    </location>
</feature>
<dbReference type="AlphaFoldDB" id="E5YBC4"/>
<reference evidence="5 6" key="1">
    <citation type="submission" date="2010-10" db="EMBL/GenBank/DDBJ databases">
        <authorList>
            <consortium name="The Broad Institute Genome Sequencing Platform"/>
            <person name="Ward D."/>
            <person name="Earl A."/>
            <person name="Feldgarden M."/>
            <person name="Young S.K."/>
            <person name="Gargeya S."/>
            <person name="Zeng Q."/>
            <person name="Alvarado L."/>
            <person name="Berlin A."/>
            <person name="Bochicchio J."/>
            <person name="Chapman S.B."/>
            <person name="Chen Z."/>
            <person name="Freedman E."/>
            <person name="Gellesch M."/>
            <person name="Goldberg J."/>
            <person name="Griggs A."/>
            <person name="Gujja S."/>
            <person name="Heilman E."/>
            <person name="Heiman D."/>
            <person name="Howarth C."/>
            <person name="Mehta T."/>
            <person name="Neiman D."/>
            <person name="Pearson M."/>
            <person name="Roberts A."/>
            <person name="Saif S."/>
            <person name="Shea T."/>
            <person name="Shenoy N."/>
            <person name="Sisk P."/>
            <person name="Stolte C."/>
            <person name="Sykes S."/>
            <person name="White J."/>
            <person name="Yandava C."/>
            <person name="Allen-Vercoe E."/>
            <person name="Sibley C."/>
            <person name="Ambrose C.E."/>
            <person name="Strauss J."/>
            <person name="Daigneault M."/>
            <person name="Haas B."/>
            <person name="Nusbaum C."/>
            <person name="Birren B."/>
        </authorList>
    </citation>
    <scope>NUCLEOTIDE SEQUENCE [LARGE SCALE GENOMIC DNA]</scope>
    <source>
        <strain evidence="5 6">3_1_6</strain>
    </source>
</reference>
<dbReference type="Pfam" id="PF01638">
    <property type="entry name" value="HxlR"/>
    <property type="match status" value="1"/>
</dbReference>
<dbReference type="GO" id="GO:0003677">
    <property type="term" value="F:DNA binding"/>
    <property type="evidence" value="ECO:0007669"/>
    <property type="project" value="UniProtKB-KW"/>
</dbReference>
<gene>
    <name evidence="5" type="ORF">HMPREF0179_03497</name>
</gene>
<reference evidence="5 6" key="2">
    <citation type="submission" date="2013-04" db="EMBL/GenBank/DDBJ databases">
        <title>The Genome Sequence of Bilophila wadsworthia 3_1_6.</title>
        <authorList>
            <consortium name="The Broad Institute Genomics Platform"/>
            <person name="Earl A."/>
            <person name="Ward D."/>
            <person name="Feldgarden M."/>
            <person name="Gevers D."/>
            <person name="Sibley C."/>
            <person name="Strauss J."/>
            <person name="Allen-Vercoe E."/>
            <person name="Walker B."/>
            <person name="Young S."/>
            <person name="Zeng Q."/>
            <person name="Gargeya S."/>
            <person name="Fitzgerald M."/>
            <person name="Haas B."/>
            <person name="Abouelleil A."/>
            <person name="Allen A.W."/>
            <person name="Alvarado L."/>
            <person name="Arachchi H.M."/>
            <person name="Berlin A.M."/>
            <person name="Chapman S.B."/>
            <person name="Gainer-Dewar J."/>
            <person name="Goldberg J."/>
            <person name="Griggs A."/>
            <person name="Gujja S."/>
            <person name="Hansen M."/>
            <person name="Howarth C."/>
            <person name="Imamovic A."/>
            <person name="Ireland A."/>
            <person name="Larimer J."/>
            <person name="McCowan C."/>
            <person name="Murphy C."/>
            <person name="Pearson M."/>
            <person name="Poon T.W."/>
            <person name="Priest M."/>
            <person name="Roberts A."/>
            <person name="Saif S."/>
            <person name="Shea T."/>
            <person name="Sisk P."/>
            <person name="Sykes S."/>
            <person name="Wortman J."/>
            <person name="Nusbaum C."/>
            <person name="Birren B."/>
        </authorList>
    </citation>
    <scope>NUCLEOTIDE SEQUENCE [LARGE SCALE GENOMIC DNA]</scope>
    <source>
        <strain evidence="5 6">3_1_6</strain>
    </source>
</reference>
<evidence type="ECO:0000313" key="5">
    <source>
        <dbReference type="EMBL" id="EFV42697.2"/>
    </source>
</evidence>
<evidence type="ECO:0000256" key="3">
    <source>
        <dbReference type="ARBA" id="ARBA00023163"/>
    </source>
</evidence>
<protein>
    <recommendedName>
        <fullName evidence="4">HTH hxlR-type domain-containing protein</fullName>
    </recommendedName>
</protein>
<dbReference type="GeneID" id="78084986"/>
<dbReference type="STRING" id="563192.HMPREF0179_03497"/>
<dbReference type="SUPFAM" id="SSF46785">
    <property type="entry name" value="Winged helix' DNA-binding domain"/>
    <property type="match status" value="1"/>
</dbReference>
<dbReference type="eggNOG" id="COG1733">
    <property type="taxonomic scope" value="Bacteria"/>
</dbReference>
<keyword evidence="1" id="KW-0805">Transcription regulation</keyword>
<dbReference type="Proteomes" id="UP000006034">
    <property type="component" value="Unassembled WGS sequence"/>
</dbReference>
<evidence type="ECO:0000313" key="6">
    <source>
        <dbReference type="Proteomes" id="UP000006034"/>
    </source>
</evidence>
<sequence>MGGKRRTGYSTELPGANVYTVPCPIIHALNLIGGKWKLPVLWHLFDAESVRYNELKRSVVGITNIMLTQCLRELEAAGLVSRNDFGEVPPRVEYSLTGRGRELLPALRELYKWGEKQLARTAEADPPSS</sequence>
<dbReference type="PROSITE" id="PS51118">
    <property type="entry name" value="HTH_HXLR"/>
    <property type="match status" value="1"/>
</dbReference>
<evidence type="ECO:0000256" key="1">
    <source>
        <dbReference type="ARBA" id="ARBA00023015"/>
    </source>
</evidence>
<proteinExistence type="predicted"/>
<keyword evidence="2" id="KW-0238">DNA-binding</keyword>
<evidence type="ECO:0000256" key="2">
    <source>
        <dbReference type="ARBA" id="ARBA00023125"/>
    </source>
</evidence>
<name>E5YBC4_BILW3</name>
<comment type="caution">
    <text evidence="5">The sequence shown here is derived from an EMBL/GenBank/DDBJ whole genome shotgun (WGS) entry which is preliminary data.</text>
</comment>
<accession>E5YBC4</accession>
<dbReference type="PANTHER" id="PTHR33204">
    <property type="entry name" value="TRANSCRIPTIONAL REGULATOR, MARR FAMILY"/>
    <property type="match status" value="1"/>
</dbReference>
<organism evidence="5 6">
    <name type="scientific">Bilophila wadsworthia (strain 3_1_6)</name>
    <dbReference type="NCBI Taxonomy" id="563192"/>
    <lineage>
        <taxon>Bacteria</taxon>
        <taxon>Pseudomonadati</taxon>
        <taxon>Thermodesulfobacteriota</taxon>
        <taxon>Desulfovibrionia</taxon>
        <taxon>Desulfovibrionales</taxon>
        <taxon>Desulfovibrionaceae</taxon>
        <taxon>Bilophila</taxon>
    </lineage>
</organism>
<evidence type="ECO:0000259" key="4">
    <source>
        <dbReference type="PROSITE" id="PS51118"/>
    </source>
</evidence>
<dbReference type="OrthoDB" id="9800350at2"/>
<dbReference type="Gene3D" id="1.10.10.10">
    <property type="entry name" value="Winged helix-like DNA-binding domain superfamily/Winged helix DNA-binding domain"/>
    <property type="match status" value="1"/>
</dbReference>
<dbReference type="InterPro" id="IPR002577">
    <property type="entry name" value="HTH_HxlR"/>
</dbReference>
<dbReference type="EMBL" id="ADCP02000001">
    <property type="protein sequence ID" value="EFV42697.2"/>
    <property type="molecule type" value="Genomic_DNA"/>
</dbReference>